<evidence type="ECO:0000313" key="8">
    <source>
        <dbReference type="Proteomes" id="UP001141422"/>
    </source>
</evidence>
<keyword evidence="8" id="KW-1185">Reference proteome</keyword>
<feature type="transmembrane region" description="Helical" evidence="6">
    <location>
        <begin position="90"/>
        <end position="108"/>
    </location>
</feature>
<keyword evidence="3 6" id="KW-0812">Transmembrane</keyword>
<protein>
    <submittedName>
        <fullName evidence="7">Phosphate-starvation-inducible PsiE family protein</fullName>
    </submittedName>
</protein>
<reference evidence="7" key="1">
    <citation type="submission" date="2022-12" db="EMBL/GenBank/DDBJ databases">
        <title>Isolation and characterisation of novel Methanocorpusculum spp. from native Australian herbivores indicates the genus is ancestrally host-associated.</title>
        <authorList>
            <person name="Volmer J.G."/>
            <person name="Soo R.M."/>
            <person name="Evans P.N."/>
            <person name="Hoedt E.C."/>
            <person name="Astorga Alsina A.L."/>
            <person name="Woodcroft B.J."/>
            <person name="Tyson G.W."/>
            <person name="Hugenholtz P."/>
            <person name="Morrison M."/>
        </authorList>
    </citation>
    <scope>NUCLEOTIDE SEQUENCE</scope>
    <source>
        <strain evidence="7">MG</strain>
    </source>
</reference>
<keyword evidence="5 6" id="KW-0472">Membrane</keyword>
<evidence type="ECO:0000256" key="1">
    <source>
        <dbReference type="ARBA" id="ARBA00004651"/>
    </source>
</evidence>
<comment type="caution">
    <text evidence="7">The sequence shown here is derived from an EMBL/GenBank/DDBJ whole genome shotgun (WGS) entry which is preliminary data.</text>
</comment>
<proteinExistence type="predicted"/>
<evidence type="ECO:0000256" key="5">
    <source>
        <dbReference type="ARBA" id="ARBA00023136"/>
    </source>
</evidence>
<evidence type="ECO:0000256" key="2">
    <source>
        <dbReference type="ARBA" id="ARBA00022475"/>
    </source>
</evidence>
<dbReference type="EMBL" id="JAPTGB010000015">
    <property type="protein sequence ID" value="MCZ0861094.1"/>
    <property type="molecule type" value="Genomic_DNA"/>
</dbReference>
<evidence type="ECO:0000256" key="3">
    <source>
        <dbReference type="ARBA" id="ARBA00022692"/>
    </source>
</evidence>
<sequence>MIDDPEPFARTRSALAQGCGAVTIAIYVLIAILLVVAALMGVAETVTLVMTALQDPTQHALSNVLQAILLIIVIATLVDMVASYVRAGRVLVRPILIAGITTMVRRLLVSDLTFIDIIGTTIVILGLTVAMVYVGRDELEMVEHLKDMRRSEDQ</sequence>
<feature type="transmembrane region" description="Helical" evidence="6">
    <location>
        <begin position="21"/>
        <end position="40"/>
    </location>
</feature>
<keyword evidence="2" id="KW-1003">Cell membrane</keyword>
<evidence type="ECO:0000256" key="6">
    <source>
        <dbReference type="SAM" id="Phobius"/>
    </source>
</evidence>
<evidence type="ECO:0000256" key="4">
    <source>
        <dbReference type="ARBA" id="ARBA00022989"/>
    </source>
</evidence>
<feature type="transmembrane region" description="Helical" evidence="6">
    <location>
        <begin position="60"/>
        <end position="78"/>
    </location>
</feature>
<evidence type="ECO:0000313" key="7">
    <source>
        <dbReference type="EMBL" id="MCZ0861094.1"/>
    </source>
</evidence>
<comment type="subcellular location">
    <subcellularLocation>
        <location evidence="1">Cell membrane</location>
        <topology evidence="1">Multi-pass membrane protein</topology>
    </subcellularLocation>
</comment>
<organism evidence="7 8">
    <name type="scientific">Methanocorpusculum petauri</name>
    <dbReference type="NCBI Taxonomy" id="3002863"/>
    <lineage>
        <taxon>Archaea</taxon>
        <taxon>Methanobacteriati</taxon>
        <taxon>Methanobacteriota</taxon>
        <taxon>Stenosarchaea group</taxon>
        <taxon>Methanomicrobia</taxon>
        <taxon>Methanomicrobiales</taxon>
        <taxon>Methanocorpusculaceae</taxon>
        <taxon>Methanocorpusculum</taxon>
    </lineage>
</organism>
<keyword evidence="4 6" id="KW-1133">Transmembrane helix</keyword>
<dbReference type="InterPro" id="IPR020948">
    <property type="entry name" value="P_starv_induced_PsiE-like"/>
</dbReference>
<dbReference type="Proteomes" id="UP001141422">
    <property type="component" value="Unassembled WGS sequence"/>
</dbReference>
<accession>A0ABT4II97</accession>
<dbReference type="Pfam" id="PF06146">
    <property type="entry name" value="PsiE"/>
    <property type="match status" value="1"/>
</dbReference>
<dbReference type="RefSeq" id="WP_268925289.1">
    <property type="nucleotide sequence ID" value="NZ_JAPTGB010000015.1"/>
</dbReference>
<feature type="transmembrane region" description="Helical" evidence="6">
    <location>
        <begin position="114"/>
        <end position="134"/>
    </location>
</feature>
<gene>
    <name evidence="7" type="ORF">O0S10_07630</name>
</gene>
<name>A0ABT4II97_9EURY</name>